<reference evidence="1" key="1">
    <citation type="journal article" date="2009" name="Plant Mol. Biol.">
        <title>Insights into corn genes derived from large-scale cDNA sequencing.</title>
        <authorList>
            <person name="Alexandrov N.N."/>
            <person name="Brover V.V."/>
            <person name="Freidin S."/>
            <person name="Troukhan M.E."/>
            <person name="Tatarinova T.V."/>
            <person name="Zhang H."/>
            <person name="Swaller T.J."/>
            <person name="Lu Y.P."/>
            <person name="Bouck J."/>
            <person name="Flavell R.B."/>
            <person name="Feldmann K.A."/>
        </authorList>
    </citation>
    <scope>NUCLEOTIDE SEQUENCE</scope>
</reference>
<accession>B6TLJ5</accession>
<name>B6TLJ5_MAIZE</name>
<dbReference type="AlphaFoldDB" id="B6TLJ5"/>
<dbReference type="EMBL" id="EU965860">
    <property type="protein sequence ID" value="ACG37978.1"/>
    <property type="molecule type" value="mRNA"/>
</dbReference>
<sequence length="93" mass="10748">MLLPRRAEEAVLVRRVHQLVGRVDLRRPPHQVRRHLQELRPRVHGQGRHQVQVPRLPPRKLRVQDPLNSSNSTIATAADGSFFHMHVLLRPSA</sequence>
<evidence type="ECO:0000313" key="1">
    <source>
        <dbReference type="EMBL" id="ACG37978.1"/>
    </source>
</evidence>
<organism evidence="1">
    <name type="scientific">Zea mays</name>
    <name type="common">Maize</name>
    <dbReference type="NCBI Taxonomy" id="4577"/>
    <lineage>
        <taxon>Eukaryota</taxon>
        <taxon>Viridiplantae</taxon>
        <taxon>Streptophyta</taxon>
        <taxon>Embryophyta</taxon>
        <taxon>Tracheophyta</taxon>
        <taxon>Spermatophyta</taxon>
        <taxon>Magnoliopsida</taxon>
        <taxon>Liliopsida</taxon>
        <taxon>Poales</taxon>
        <taxon>Poaceae</taxon>
        <taxon>PACMAD clade</taxon>
        <taxon>Panicoideae</taxon>
        <taxon>Andropogonodae</taxon>
        <taxon>Andropogoneae</taxon>
        <taxon>Tripsacinae</taxon>
        <taxon>Zea</taxon>
    </lineage>
</organism>
<proteinExistence type="evidence at transcript level"/>
<protein>
    <submittedName>
        <fullName evidence="1">Uncharacterized protein</fullName>
    </submittedName>
</protein>